<evidence type="ECO:0000313" key="1">
    <source>
        <dbReference type="EMBL" id="MBB4699227.1"/>
    </source>
</evidence>
<comment type="caution">
    <text evidence="1">The sequence shown here is derived from an EMBL/GenBank/DDBJ whole genome shotgun (WGS) entry which is preliminary data.</text>
</comment>
<protein>
    <recommendedName>
        <fullName evidence="3">DUF742 domain-containing protein</fullName>
    </recommendedName>
</protein>
<name>A0A7W7D2T0_9ACTN</name>
<organism evidence="1 2">
    <name type="scientific">Sphaerisporangium siamense</name>
    <dbReference type="NCBI Taxonomy" id="795645"/>
    <lineage>
        <taxon>Bacteria</taxon>
        <taxon>Bacillati</taxon>
        <taxon>Actinomycetota</taxon>
        <taxon>Actinomycetes</taxon>
        <taxon>Streptosporangiales</taxon>
        <taxon>Streptosporangiaceae</taxon>
        <taxon>Sphaerisporangium</taxon>
    </lineage>
</organism>
<dbReference type="Pfam" id="PF05331">
    <property type="entry name" value="DUF742"/>
    <property type="match status" value="1"/>
</dbReference>
<dbReference type="AlphaFoldDB" id="A0A7W7D2T0"/>
<keyword evidence="2" id="KW-1185">Reference proteome</keyword>
<gene>
    <name evidence="1" type="ORF">BJ982_000771</name>
</gene>
<evidence type="ECO:0000313" key="2">
    <source>
        <dbReference type="Proteomes" id="UP000542210"/>
    </source>
</evidence>
<dbReference type="InterPro" id="IPR007995">
    <property type="entry name" value="DUF742"/>
</dbReference>
<dbReference type="EMBL" id="JACHND010000001">
    <property type="protein sequence ID" value="MBB4699227.1"/>
    <property type="molecule type" value="Genomic_DNA"/>
</dbReference>
<accession>A0A7W7D2T0</accession>
<dbReference type="PANTHER" id="PTHR36221:SF1">
    <property type="entry name" value="DUF742 DOMAIN-CONTAINING PROTEIN"/>
    <property type="match status" value="1"/>
</dbReference>
<dbReference type="Proteomes" id="UP000542210">
    <property type="component" value="Unassembled WGS sequence"/>
</dbReference>
<dbReference type="PANTHER" id="PTHR36221">
    <property type="entry name" value="DUF742 DOMAIN-CONTAINING PROTEIN"/>
    <property type="match status" value="1"/>
</dbReference>
<evidence type="ECO:0008006" key="3">
    <source>
        <dbReference type="Google" id="ProtNLM"/>
    </source>
</evidence>
<dbReference type="RefSeq" id="WP_239123250.1">
    <property type="nucleotide sequence ID" value="NZ_BOOV01000021.1"/>
</dbReference>
<reference evidence="1 2" key="1">
    <citation type="submission" date="2020-08" db="EMBL/GenBank/DDBJ databases">
        <title>Sequencing the genomes of 1000 actinobacteria strains.</title>
        <authorList>
            <person name="Klenk H.-P."/>
        </authorList>
    </citation>
    <scope>NUCLEOTIDE SEQUENCE [LARGE SCALE GENOMIC DNA]</scope>
    <source>
        <strain evidence="1 2">DSM 45784</strain>
    </source>
</reference>
<proteinExistence type="predicted"/>
<sequence length="151" mass="16300">MDGQYPALKGRIVMDDEMDWIDDGPVLRPYALTGGRTPPPAADFDLLAIVTTTAAAAWPEEPATRAAGRPSADVFLPTGLGPEHHRILDLARRPRRLVELAAEVTLPLGVVRLLLSDLHARDLLTVHPPAPAPLTHDPSLLHEVLKGLQAL</sequence>